<protein>
    <submittedName>
        <fullName evidence="2">Cupin domain-containing protein</fullName>
    </submittedName>
</protein>
<dbReference type="EMBL" id="CP114768">
    <property type="protein sequence ID" value="WBA44017.1"/>
    <property type="molecule type" value="Genomic_DNA"/>
</dbReference>
<dbReference type="RefSeq" id="WP_269562050.1">
    <property type="nucleotide sequence ID" value="NZ_CP114768.1"/>
</dbReference>
<dbReference type="PANTHER" id="PTHR11019:SF199">
    <property type="entry name" value="HTH-TYPE TRANSCRIPTIONAL REGULATOR NIMR"/>
    <property type="match status" value="1"/>
</dbReference>
<dbReference type="InterPro" id="IPR013096">
    <property type="entry name" value="Cupin_2"/>
</dbReference>
<organism evidence="2 3">
    <name type="scientific">Hymenobacter canadensis</name>
    <dbReference type="NCBI Taxonomy" id="2999067"/>
    <lineage>
        <taxon>Bacteria</taxon>
        <taxon>Pseudomonadati</taxon>
        <taxon>Bacteroidota</taxon>
        <taxon>Cytophagia</taxon>
        <taxon>Cytophagales</taxon>
        <taxon>Hymenobacteraceae</taxon>
        <taxon>Hymenobacter</taxon>
    </lineage>
</organism>
<keyword evidence="2" id="KW-0614">Plasmid</keyword>
<name>A0ABY7LX59_9BACT</name>
<dbReference type="Proteomes" id="UP001211005">
    <property type="component" value="Plasmid unnamed1"/>
</dbReference>
<evidence type="ECO:0000313" key="2">
    <source>
        <dbReference type="EMBL" id="WBA44017.1"/>
    </source>
</evidence>
<accession>A0ABY7LX59</accession>
<dbReference type="InterPro" id="IPR011051">
    <property type="entry name" value="RmlC_Cupin_sf"/>
</dbReference>
<dbReference type="Gene3D" id="2.60.120.10">
    <property type="entry name" value="Jelly Rolls"/>
    <property type="match status" value="1"/>
</dbReference>
<dbReference type="InterPro" id="IPR014710">
    <property type="entry name" value="RmlC-like_jellyroll"/>
</dbReference>
<dbReference type="SUPFAM" id="SSF51182">
    <property type="entry name" value="RmlC-like cupins"/>
    <property type="match status" value="1"/>
</dbReference>
<keyword evidence="3" id="KW-1185">Reference proteome</keyword>
<sequence length="159" mass="18196">MLNLADFTQQNLAIDQDPATMFVQHERTENSFPLHQHQKSQLLYVLEGLAFVETPGHTYYLPARHYVWIPPGLEHRLLARSAQYRLHSLCFAEAADAAHPFYGVLGIYPVATLLYELLCYTERWQGLVAPSEADVSASPNRVPVVSRERRNFHYLTTAK</sequence>
<proteinExistence type="predicted"/>
<dbReference type="PANTHER" id="PTHR11019">
    <property type="entry name" value="HTH-TYPE TRANSCRIPTIONAL REGULATOR NIMR"/>
    <property type="match status" value="1"/>
</dbReference>
<evidence type="ECO:0000313" key="3">
    <source>
        <dbReference type="Proteomes" id="UP001211005"/>
    </source>
</evidence>
<geneLocation type="plasmid" evidence="2 3">
    <name>unnamed1</name>
</geneLocation>
<reference evidence="2 3" key="1">
    <citation type="submission" date="2022-12" db="EMBL/GenBank/DDBJ databases">
        <title>Hymenobacter canadensis sp. nov. isolated from lake water of the Cambridge Bay, Canada.</title>
        <authorList>
            <person name="Kim W.H."/>
            <person name="Lee Y.M."/>
        </authorList>
    </citation>
    <scope>NUCLEOTIDE SEQUENCE [LARGE SCALE GENOMIC DNA]</scope>
    <source>
        <strain evidence="2 3">PAMC 29467</strain>
        <plasmid evidence="2 3">unnamed1</plasmid>
    </source>
</reference>
<evidence type="ECO:0000259" key="1">
    <source>
        <dbReference type="Pfam" id="PF07883"/>
    </source>
</evidence>
<gene>
    <name evidence="2" type="ORF">O3303_20865</name>
</gene>
<dbReference type="Pfam" id="PF07883">
    <property type="entry name" value="Cupin_2"/>
    <property type="match status" value="1"/>
</dbReference>
<feature type="domain" description="Cupin type-2" evidence="1">
    <location>
        <begin position="29"/>
        <end position="83"/>
    </location>
</feature>